<feature type="region of interest" description="Disordered" evidence="1">
    <location>
        <begin position="181"/>
        <end position="202"/>
    </location>
</feature>
<dbReference type="EMBL" id="VHLG01000003">
    <property type="protein sequence ID" value="TPW31467.1"/>
    <property type="molecule type" value="Genomic_DNA"/>
</dbReference>
<gene>
    <name evidence="2" type="ORF">FJU08_06830</name>
</gene>
<dbReference type="RefSeq" id="WP_141148237.1">
    <property type="nucleotide sequence ID" value="NZ_VHLG01000003.1"/>
</dbReference>
<accession>A0A506UGV9</accession>
<evidence type="ECO:0000313" key="2">
    <source>
        <dbReference type="EMBL" id="TPW31467.1"/>
    </source>
</evidence>
<comment type="caution">
    <text evidence="2">The sequence shown here is derived from an EMBL/GenBank/DDBJ whole genome shotgun (WGS) entry which is preliminary data.</text>
</comment>
<protein>
    <submittedName>
        <fullName evidence="2">Uncharacterized protein</fullName>
    </submittedName>
</protein>
<dbReference type="OrthoDB" id="479677at2"/>
<dbReference type="Proteomes" id="UP000318801">
    <property type="component" value="Unassembled WGS sequence"/>
</dbReference>
<evidence type="ECO:0000313" key="3">
    <source>
        <dbReference type="Proteomes" id="UP000318801"/>
    </source>
</evidence>
<name>A0A506UGV9_9HYPH</name>
<feature type="compositionally biased region" description="Basic residues" evidence="1">
    <location>
        <begin position="187"/>
        <end position="202"/>
    </location>
</feature>
<keyword evidence="3" id="KW-1185">Reference proteome</keyword>
<proteinExistence type="predicted"/>
<sequence length="202" mass="23012">MRKERRITTVPFTPGYPVNTFWDIGNSDGTAIWFHQQVGQQHRFIHFLEGWGEPYSFFVSAMQTLGYTWGRHYLPHDGNHERQGENSNLTPKQMLERLGLRNVEIVERVAELQHGIQATRDMLALAWIDAENCKEGIDHVDNYRKKWIASVGAFGDEPVKSDGNSEAADALRQWAQVYGSDAGAGSKRQRVPKRRNKSAMAV</sequence>
<dbReference type="AlphaFoldDB" id="A0A506UGV9"/>
<organism evidence="2 3">
    <name type="scientific">Martelella alba</name>
    <dbReference type="NCBI Taxonomy" id="2590451"/>
    <lineage>
        <taxon>Bacteria</taxon>
        <taxon>Pseudomonadati</taxon>
        <taxon>Pseudomonadota</taxon>
        <taxon>Alphaproteobacteria</taxon>
        <taxon>Hyphomicrobiales</taxon>
        <taxon>Aurantimonadaceae</taxon>
        <taxon>Martelella</taxon>
    </lineage>
</organism>
<reference evidence="2 3" key="1">
    <citation type="submission" date="2019-06" db="EMBL/GenBank/DDBJ databases">
        <authorList>
            <person name="Li M."/>
        </authorList>
    </citation>
    <scope>NUCLEOTIDE SEQUENCE [LARGE SCALE GENOMIC DNA]</scope>
    <source>
        <strain evidence="2 3">BGMRC2036</strain>
    </source>
</reference>
<evidence type="ECO:0000256" key="1">
    <source>
        <dbReference type="SAM" id="MobiDB-lite"/>
    </source>
</evidence>